<evidence type="ECO:0000256" key="3">
    <source>
        <dbReference type="ARBA" id="ARBA00022801"/>
    </source>
</evidence>
<protein>
    <submittedName>
        <fullName evidence="9">Exodeoxyribonuclease III</fullName>
        <ecNumber evidence="9">3.1.11.2</ecNumber>
    </submittedName>
</protein>
<feature type="binding site" evidence="6">
    <location>
        <position position="246"/>
    </location>
    <ligand>
        <name>Mg(2+)</name>
        <dbReference type="ChEBI" id="CHEBI:18420"/>
        <label>1</label>
    </ligand>
</feature>
<feature type="binding site" evidence="6">
    <location>
        <position position="34"/>
    </location>
    <ligand>
        <name>Mg(2+)</name>
        <dbReference type="ChEBI" id="CHEBI:18420"/>
        <label>1</label>
    </ligand>
</feature>
<dbReference type="GO" id="GO:0004519">
    <property type="term" value="F:endonuclease activity"/>
    <property type="evidence" value="ECO:0007669"/>
    <property type="project" value="InterPro"/>
</dbReference>
<dbReference type="EMBL" id="OJIN01000103">
    <property type="protein sequence ID" value="SPD73653.1"/>
    <property type="molecule type" value="Genomic_DNA"/>
</dbReference>
<comment type="similarity">
    <text evidence="1">Belongs to the DNA repair enzymes AP/ExoA family.</text>
</comment>
<evidence type="ECO:0000256" key="4">
    <source>
        <dbReference type="ARBA" id="ARBA00022842"/>
    </source>
</evidence>
<dbReference type="NCBIfam" id="TIGR00633">
    <property type="entry name" value="xth"/>
    <property type="match status" value="1"/>
</dbReference>
<feature type="binding site" evidence="6">
    <location>
        <position position="7"/>
    </location>
    <ligand>
        <name>Mg(2+)</name>
        <dbReference type="ChEBI" id="CHEBI:18420"/>
        <label>1</label>
    </ligand>
</feature>
<dbReference type="GO" id="GO:0003677">
    <property type="term" value="F:DNA binding"/>
    <property type="evidence" value="ECO:0007669"/>
    <property type="project" value="InterPro"/>
</dbReference>
<dbReference type="PROSITE" id="PS00726">
    <property type="entry name" value="AP_NUCLEASE_F1_1"/>
    <property type="match status" value="1"/>
</dbReference>
<dbReference type="GO" id="GO:0008311">
    <property type="term" value="F:double-stranded DNA 3'-5' DNA exonuclease activity"/>
    <property type="evidence" value="ECO:0007669"/>
    <property type="project" value="UniProtKB-EC"/>
</dbReference>
<dbReference type="CDD" id="cd09086">
    <property type="entry name" value="ExoIII-like_AP-endo"/>
    <property type="match status" value="1"/>
</dbReference>
<feature type="active site" description="Proton acceptor" evidence="5">
    <location>
        <position position="247"/>
    </location>
</feature>
<evidence type="ECO:0000313" key="9">
    <source>
        <dbReference type="EMBL" id="SPD73653.1"/>
    </source>
</evidence>
<reference evidence="9" key="1">
    <citation type="submission" date="2018-01" db="EMBL/GenBank/DDBJ databases">
        <authorList>
            <person name="Regsiter A."/>
            <person name="William W."/>
        </authorList>
    </citation>
    <scope>NUCLEOTIDE SEQUENCE</scope>
    <source>
        <strain evidence="9">TRIP AH-1</strain>
    </source>
</reference>
<evidence type="ECO:0000256" key="5">
    <source>
        <dbReference type="PIRSR" id="PIRSR604808-1"/>
    </source>
</evidence>
<dbReference type="GO" id="GO:0046872">
    <property type="term" value="F:metal ion binding"/>
    <property type="evidence" value="ECO:0007669"/>
    <property type="project" value="UniProtKB-KW"/>
</dbReference>
<keyword evidence="4 6" id="KW-0460">Magnesium</keyword>
<dbReference type="InterPro" id="IPR004808">
    <property type="entry name" value="AP_endonuc_1"/>
</dbReference>
<feature type="site" description="Important for catalytic activity" evidence="7">
    <location>
        <position position="217"/>
    </location>
</feature>
<dbReference type="Gene3D" id="3.60.10.10">
    <property type="entry name" value="Endonuclease/exonuclease/phosphatase"/>
    <property type="match status" value="1"/>
</dbReference>
<feature type="domain" description="Endonuclease/exonuclease/phosphatase" evidence="8">
    <location>
        <begin position="4"/>
        <end position="247"/>
    </location>
</feature>
<evidence type="ECO:0000259" key="8">
    <source>
        <dbReference type="Pfam" id="PF03372"/>
    </source>
</evidence>
<keyword evidence="2 6" id="KW-0479">Metal-binding</keyword>
<keyword evidence="3 9" id="KW-0378">Hydrolase</keyword>
<evidence type="ECO:0000256" key="2">
    <source>
        <dbReference type="ARBA" id="ARBA00022723"/>
    </source>
</evidence>
<dbReference type="EC" id="3.1.11.2" evidence="9"/>
<dbReference type="InterPro" id="IPR005135">
    <property type="entry name" value="Endo/exonuclease/phosphatase"/>
</dbReference>
<sequence length="257" mass="29359">MKFATFNTNSVRLRLPVILEWLLREQPDILCLQEIKAQDKDFPAADFEGAGFHPAFKGQKSYNGVAIISRQMPQEVKTSLTSIEDQEARFISATILDVPVINVYIPQGMAPGTDKFAYKLRWLRGLLAHIKENYKKEMPLLIAGDFNVALETIDVFDPESFRDEAGFHPDEQAIMQELLAWGLVDIFRKHQPDGGHYTFWDYRIPNALKRNMGWRIDYILATQPLADKSVISWIDTGARALPKPSDHTFLIAEFDMS</sequence>
<dbReference type="InterPro" id="IPR036691">
    <property type="entry name" value="Endo/exonu/phosph_ase_sf"/>
</dbReference>
<dbReference type="Pfam" id="PF03372">
    <property type="entry name" value="Exo_endo_phos"/>
    <property type="match status" value="1"/>
</dbReference>
<name>A0A445MW45_9BACT</name>
<accession>A0A445MW45</accession>
<dbReference type="AlphaFoldDB" id="A0A445MW45"/>
<evidence type="ECO:0000256" key="1">
    <source>
        <dbReference type="ARBA" id="ARBA00007092"/>
    </source>
</evidence>
<feature type="binding site" evidence="6">
    <location>
        <position position="247"/>
    </location>
    <ligand>
        <name>Mg(2+)</name>
        <dbReference type="ChEBI" id="CHEBI:18420"/>
        <label>1</label>
    </ligand>
</feature>
<dbReference type="NCBIfam" id="TIGR00195">
    <property type="entry name" value="exoDNase_III"/>
    <property type="match status" value="1"/>
</dbReference>
<feature type="site" description="Interaction with DNA substrate" evidence="7">
    <location>
        <position position="247"/>
    </location>
</feature>
<gene>
    <name evidence="9" type="primary">xth</name>
    <name evidence="9" type="ORF">PITCH_A1910059</name>
</gene>
<dbReference type="SUPFAM" id="SSF56219">
    <property type="entry name" value="DNase I-like"/>
    <property type="match status" value="1"/>
</dbReference>
<feature type="site" description="Transition state stabilizer" evidence="7">
    <location>
        <position position="147"/>
    </location>
</feature>
<dbReference type="InterPro" id="IPR020847">
    <property type="entry name" value="AP_endonuclease_F1_BS"/>
</dbReference>
<dbReference type="GO" id="GO:0006281">
    <property type="term" value="P:DNA repair"/>
    <property type="evidence" value="ECO:0007669"/>
    <property type="project" value="InterPro"/>
</dbReference>
<feature type="active site" description="Proton donor/acceptor" evidence="5">
    <location>
        <position position="145"/>
    </location>
</feature>
<dbReference type="PROSITE" id="PS51435">
    <property type="entry name" value="AP_NUCLEASE_F1_4"/>
    <property type="match status" value="1"/>
</dbReference>
<feature type="binding site" evidence="6">
    <location>
        <position position="147"/>
    </location>
    <ligand>
        <name>Mg(2+)</name>
        <dbReference type="ChEBI" id="CHEBI:18420"/>
        <label>1</label>
    </ligand>
</feature>
<evidence type="ECO:0000256" key="6">
    <source>
        <dbReference type="PIRSR" id="PIRSR604808-2"/>
    </source>
</evidence>
<keyword evidence="6" id="KW-0464">Manganese</keyword>
<comment type="cofactor">
    <cofactor evidence="6">
        <name>Mg(2+)</name>
        <dbReference type="ChEBI" id="CHEBI:18420"/>
    </cofactor>
    <cofactor evidence="6">
        <name>Mn(2+)</name>
        <dbReference type="ChEBI" id="CHEBI:29035"/>
    </cofactor>
    <text evidence="6">Probably binds two magnesium or manganese ions per subunit.</text>
</comment>
<proteinExistence type="inferred from homology"/>
<organism evidence="9">
    <name type="scientific">uncultured Desulfobacterium sp</name>
    <dbReference type="NCBI Taxonomy" id="201089"/>
    <lineage>
        <taxon>Bacteria</taxon>
        <taxon>Pseudomonadati</taxon>
        <taxon>Thermodesulfobacteriota</taxon>
        <taxon>Desulfobacteria</taxon>
        <taxon>Desulfobacterales</taxon>
        <taxon>Desulfobacteriaceae</taxon>
        <taxon>Desulfobacterium</taxon>
        <taxon>environmental samples</taxon>
    </lineage>
</organism>
<dbReference type="PANTHER" id="PTHR43250">
    <property type="entry name" value="EXODEOXYRIBONUCLEASE III"/>
    <property type="match status" value="1"/>
</dbReference>
<feature type="binding site" evidence="6">
    <location>
        <position position="145"/>
    </location>
    <ligand>
        <name>Mg(2+)</name>
        <dbReference type="ChEBI" id="CHEBI:18420"/>
        <label>1</label>
    </ligand>
</feature>
<dbReference type="PANTHER" id="PTHR43250:SF2">
    <property type="entry name" value="EXODEOXYRIBONUCLEASE III"/>
    <property type="match status" value="1"/>
</dbReference>
<feature type="active site" evidence="5">
    <location>
        <position position="104"/>
    </location>
</feature>
<evidence type="ECO:0000256" key="7">
    <source>
        <dbReference type="PIRSR" id="PIRSR604808-3"/>
    </source>
</evidence>
<dbReference type="InterPro" id="IPR037493">
    <property type="entry name" value="ExoIII-like"/>
</dbReference>